<reference evidence="3" key="2">
    <citation type="submission" date="2014-09" db="EMBL/GenBank/DDBJ databases">
        <title>Criblamydia sequanensis harbors a mega-plasmid encoding arsenite resistance.</title>
        <authorList>
            <person name="Bertelli C."/>
            <person name="Goesmann A."/>
            <person name="Greub G."/>
        </authorList>
    </citation>
    <scope>NUCLEOTIDE SEQUENCE [LARGE SCALE GENOMIC DNA]</scope>
    <source>
        <strain evidence="3">CRIB-18</strain>
    </source>
</reference>
<dbReference type="AlphaFoldDB" id="A0A090CXT3"/>
<keyword evidence="2" id="KW-0378">Hydrolase</keyword>
<dbReference type="EMBL" id="CCEJ010000001">
    <property type="protein sequence ID" value="CDR33007.1"/>
    <property type="molecule type" value="Genomic_DNA"/>
</dbReference>
<dbReference type="GO" id="GO:0019478">
    <property type="term" value="P:D-amino acid catabolic process"/>
    <property type="evidence" value="ECO:0007669"/>
    <property type="project" value="UniProtKB-UniRule"/>
</dbReference>
<evidence type="ECO:0000256" key="2">
    <source>
        <dbReference type="HAMAP-Rule" id="MF_00518"/>
    </source>
</evidence>
<dbReference type="SUPFAM" id="SSF69500">
    <property type="entry name" value="DTD-like"/>
    <property type="match status" value="1"/>
</dbReference>
<dbReference type="OrthoDB" id="9801395at2"/>
<comment type="caution">
    <text evidence="3">The sequence shown here is derived from an EMBL/GenBank/DDBJ whole genome shotgun (WGS) entry which is preliminary data.</text>
</comment>
<gene>
    <name evidence="2 3" type="primary">dtd</name>
    <name evidence="3" type="ORF">CSEC_0167</name>
</gene>
<dbReference type="GO" id="GO:0000049">
    <property type="term" value="F:tRNA binding"/>
    <property type="evidence" value="ECO:0007669"/>
    <property type="project" value="UniProtKB-UniRule"/>
</dbReference>
<evidence type="ECO:0000313" key="3">
    <source>
        <dbReference type="EMBL" id="CDR33007.1"/>
    </source>
</evidence>
<dbReference type="Proteomes" id="UP000031552">
    <property type="component" value="Unassembled WGS sequence"/>
</dbReference>
<proteinExistence type="inferred from homology"/>
<keyword evidence="2" id="KW-0694">RNA-binding</keyword>
<keyword evidence="4" id="KW-1185">Reference proteome</keyword>
<comment type="catalytic activity">
    <reaction evidence="2">
        <text>a D-aminoacyl-tRNA + H2O = a tRNA + a D-alpha-amino acid + H(+)</text>
        <dbReference type="Rhea" id="RHEA:13953"/>
        <dbReference type="Rhea" id="RHEA-COMP:10123"/>
        <dbReference type="Rhea" id="RHEA-COMP:10124"/>
        <dbReference type="ChEBI" id="CHEBI:15377"/>
        <dbReference type="ChEBI" id="CHEBI:15378"/>
        <dbReference type="ChEBI" id="CHEBI:59871"/>
        <dbReference type="ChEBI" id="CHEBI:78442"/>
        <dbReference type="ChEBI" id="CHEBI:79333"/>
        <dbReference type="EC" id="3.1.1.96"/>
    </reaction>
</comment>
<dbReference type="NCBIfam" id="TIGR00256">
    <property type="entry name" value="D-aminoacyl-tRNA deacylase"/>
    <property type="match status" value="1"/>
</dbReference>
<keyword evidence="2" id="KW-0820">tRNA-binding</keyword>
<comment type="catalytic activity">
    <reaction evidence="2">
        <text>glycyl-tRNA(Ala) + H2O = tRNA(Ala) + glycine + H(+)</text>
        <dbReference type="Rhea" id="RHEA:53744"/>
        <dbReference type="Rhea" id="RHEA-COMP:9657"/>
        <dbReference type="Rhea" id="RHEA-COMP:13640"/>
        <dbReference type="ChEBI" id="CHEBI:15377"/>
        <dbReference type="ChEBI" id="CHEBI:15378"/>
        <dbReference type="ChEBI" id="CHEBI:57305"/>
        <dbReference type="ChEBI" id="CHEBI:78442"/>
        <dbReference type="ChEBI" id="CHEBI:78522"/>
    </reaction>
</comment>
<dbReference type="PANTHER" id="PTHR10472">
    <property type="entry name" value="D-TYROSYL-TRNA TYR DEACYLASE"/>
    <property type="match status" value="1"/>
</dbReference>
<accession>A0A090CXT3</accession>
<dbReference type="EC" id="3.1.1.-" evidence="2"/>
<dbReference type="RefSeq" id="WP_041016509.1">
    <property type="nucleotide sequence ID" value="NZ_CCEJ010000001.1"/>
</dbReference>
<protein>
    <recommendedName>
        <fullName evidence="2">D-aminoacyl-tRNA deacylase</fullName>
        <shortName evidence="2">DTD</shortName>
        <ecNumber evidence="2">3.1.1.96</ecNumber>
    </recommendedName>
    <alternativeName>
        <fullName evidence="2">Gly-tRNA(Ala) deacylase</fullName>
        <ecNumber evidence="2">3.1.1.-</ecNumber>
    </alternativeName>
</protein>
<comment type="similarity">
    <text evidence="1 2">Belongs to the DTD family.</text>
</comment>
<comment type="subcellular location">
    <subcellularLocation>
        <location evidence="2">Cytoplasm</location>
    </subcellularLocation>
</comment>
<organism evidence="3 4">
    <name type="scientific">Candidatus Criblamydia sequanensis CRIB-18</name>
    <dbReference type="NCBI Taxonomy" id="1437425"/>
    <lineage>
        <taxon>Bacteria</taxon>
        <taxon>Pseudomonadati</taxon>
        <taxon>Chlamydiota</taxon>
        <taxon>Chlamydiia</taxon>
        <taxon>Parachlamydiales</taxon>
        <taxon>Candidatus Criblamydiaceae</taxon>
        <taxon>Candidatus Criblamydia</taxon>
    </lineage>
</organism>
<dbReference type="GO" id="GO:0106026">
    <property type="term" value="F:Gly-tRNA(Ala) deacylase activity"/>
    <property type="evidence" value="ECO:0007669"/>
    <property type="project" value="UniProtKB-UniRule"/>
</dbReference>
<dbReference type="EC" id="3.1.1.96" evidence="2"/>
<comment type="domain">
    <text evidence="2">A Gly-cisPro motif from one monomer fits into the active site of the other monomer to allow specific chiral rejection of L-amino acids.</text>
</comment>
<dbReference type="eggNOG" id="COG1490">
    <property type="taxonomic scope" value="Bacteria"/>
</dbReference>
<name>A0A090CXT3_9BACT</name>
<dbReference type="InterPro" id="IPR023509">
    <property type="entry name" value="DTD-like_sf"/>
</dbReference>
<dbReference type="PANTHER" id="PTHR10472:SF5">
    <property type="entry name" value="D-AMINOACYL-TRNA DEACYLASE 1"/>
    <property type="match status" value="1"/>
</dbReference>
<comment type="subunit">
    <text evidence="2">Homodimer.</text>
</comment>
<dbReference type="GO" id="GO:0005737">
    <property type="term" value="C:cytoplasm"/>
    <property type="evidence" value="ECO:0007669"/>
    <property type="project" value="UniProtKB-SubCell"/>
</dbReference>
<dbReference type="STRING" id="1437425.CSEC_0167"/>
<evidence type="ECO:0000256" key="1">
    <source>
        <dbReference type="ARBA" id="ARBA00009673"/>
    </source>
</evidence>
<evidence type="ECO:0000313" key="4">
    <source>
        <dbReference type="Proteomes" id="UP000031552"/>
    </source>
</evidence>
<dbReference type="GO" id="GO:0051500">
    <property type="term" value="F:D-tyrosyl-tRNA(Tyr) deacylase activity"/>
    <property type="evidence" value="ECO:0007669"/>
    <property type="project" value="TreeGrafter"/>
</dbReference>
<dbReference type="InterPro" id="IPR003732">
    <property type="entry name" value="Daa-tRNA_deacyls_DTD"/>
</dbReference>
<dbReference type="Pfam" id="PF02580">
    <property type="entry name" value="Tyr_Deacylase"/>
    <property type="match status" value="1"/>
</dbReference>
<sequence>MKVLVQRVLEASVIVDNKIVSKIDRGLLLFLGIRKEDRIETTKWLAEKVSHLRIFSDENGKMNRSLKEVNGKALVVSQFTLYGNCLNGRRPDFIQAMGGPLAKGIYEQFLLELRKKEIPTEAGLFGADMKIFLINDGPVTLLIEKD</sequence>
<feature type="short sequence motif" description="Gly-cisPro motif, important for rejection of L-amino acids" evidence="2">
    <location>
        <begin position="137"/>
        <end position="138"/>
    </location>
</feature>
<keyword evidence="2" id="KW-0963">Cytoplasm</keyword>
<dbReference type="HAMAP" id="MF_00518">
    <property type="entry name" value="Deacylase_Dtd"/>
    <property type="match status" value="1"/>
</dbReference>
<comment type="function">
    <text evidence="2">An aminoacyl-tRNA editing enzyme that deacylates mischarged D-aminoacyl-tRNAs. Also deacylates mischarged glycyl-tRNA(Ala), protecting cells against glycine mischarging by AlaRS. Acts via tRNA-based rather than protein-based catalysis; rejects L-amino acids rather than detecting D-amino acids in the active site. By recycling D-aminoacyl-tRNA to D-amino acids and free tRNA molecules, this enzyme counteracts the toxicity associated with the formation of D-aminoacyl-tRNA entities in vivo and helps enforce protein L-homochirality.</text>
</comment>
<dbReference type="GO" id="GO:0043908">
    <property type="term" value="F:Ser(Gly)-tRNA(Ala) hydrolase activity"/>
    <property type="evidence" value="ECO:0007669"/>
    <property type="project" value="UniProtKB-UniRule"/>
</dbReference>
<dbReference type="FunFam" id="3.50.80.10:FF:000001">
    <property type="entry name" value="D-aminoacyl-tRNA deacylase"/>
    <property type="match status" value="1"/>
</dbReference>
<reference evidence="3" key="1">
    <citation type="submission" date="2013-12" db="EMBL/GenBank/DDBJ databases">
        <authorList>
            <person name="Linke B."/>
        </authorList>
    </citation>
    <scope>NUCLEOTIDE SEQUENCE [LARGE SCALE GENOMIC DNA]</scope>
    <source>
        <strain evidence="3">CRIB-18</strain>
    </source>
</reference>
<dbReference type="Gene3D" id="3.50.80.10">
    <property type="entry name" value="D-tyrosyl-tRNA(Tyr) deacylase"/>
    <property type="match status" value="1"/>
</dbReference>